<evidence type="ECO:0000256" key="4">
    <source>
        <dbReference type="ARBA" id="ARBA00022692"/>
    </source>
</evidence>
<dbReference type="GO" id="GO:0005886">
    <property type="term" value="C:plasma membrane"/>
    <property type="evidence" value="ECO:0007669"/>
    <property type="project" value="UniProtKB-SubCell"/>
</dbReference>
<dbReference type="PANTHER" id="PTHR37937">
    <property type="entry name" value="CONJUGATIVE TRANSFER: DNA TRANSPORT"/>
    <property type="match status" value="1"/>
</dbReference>
<dbReference type="EMBL" id="WMZU01000041">
    <property type="protein sequence ID" value="MTS28908.1"/>
    <property type="molecule type" value="Genomic_DNA"/>
</dbReference>
<gene>
    <name evidence="9" type="ORF">GMD59_16700</name>
</gene>
<dbReference type="InterPro" id="IPR051539">
    <property type="entry name" value="T4SS-coupling_protein"/>
</dbReference>
<evidence type="ECO:0000313" key="9">
    <source>
        <dbReference type="EMBL" id="MTS28908.1"/>
    </source>
</evidence>
<keyword evidence="6 8" id="KW-0472">Membrane</keyword>
<reference evidence="9 10" key="1">
    <citation type="journal article" date="2019" name="Nat. Med.">
        <title>A library of human gut bacterial isolates paired with longitudinal multiomics data enables mechanistic microbiome research.</title>
        <authorList>
            <person name="Poyet M."/>
            <person name="Groussin M."/>
            <person name="Gibbons S.M."/>
            <person name="Avila-Pacheco J."/>
            <person name="Jiang X."/>
            <person name="Kearney S.M."/>
            <person name="Perrotta A.R."/>
            <person name="Berdy B."/>
            <person name="Zhao S."/>
            <person name="Lieberman T.D."/>
            <person name="Swanson P.K."/>
            <person name="Smith M."/>
            <person name="Roesemann S."/>
            <person name="Alexander J.E."/>
            <person name="Rich S.A."/>
            <person name="Livny J."/>
            <person name="Vlamakis H."/>
            <person name="Clish C."/>
            <person name="Bullock K."/>
            <person name="Deik A."/>
            <person name="Scott J."/>
            <person name="Pierce K.A."/>
            <person name="Xavier R.J."/>
            <person name="Alm E.J."/>
        </authorList>
    </citation>
    <scope>NUCLEOTIDE SEQUENCE [LARGE SCALE GENOMIC DNA]</scope>
    <source>
        <strain evidence="9 10">BIOML-A4</strain>
    </source>
</reference>
<keyword evidence="5 8" id="KW-1133">Transmembrane helix</keyword>
<comment type="subcellular location">
    <subcellularLocation>
        <location evidence="1">Cell membrane</location>
        <topology evidence="1">Multi-pass membrane protein</topology>
    </subcellularLocation>
</comment>
<accession>A0A6L6LX37</accession>
<feature type="region of interest" description="Disordered" evidence="7">
    <location>
        <begin position="682"/>
        <end position="730"/>
    </location>
</feature>
<comment type="caution">
    <text evidence="9">The sequence shown here is derived from an EMBL/GenBank/DDBJ whole genome shotgun (WGS) entry which is preliminary data.</text>
</comment>
<keyword evidence="4 8" id="KW-0812">Transmembrane</keyword>
<evidence type="ECO:0000256" key="7">
    <source>
        <dbReference type="SAM" id="MobiDB-lite"/>
    </source>
</evidence>
<evidence type="ECO:0000256" key="5">
    <source>
        <dbReference type="ARBA" id="ARBA00022989"/>
    </source>
</evidence>
<evidence type="ECO:0000256" key="3">
    <source>
        <dbReference type="ARBA" id="ARBA00022475"/>
    </source>
</evidence>
<name>A0A6L6LX37_9FIRM</name>
<dbReference type="PANTHER" id="PTHR37937:SF1">
    <property type="entry name" value="CONJUGATIVE TRANSFER: DNA TRANSPORT"/>
    <property type="match status" value="1"/>
</dbReference>
<feature type="transmembrane region" description="Helical" evidence="8">
    <location>
        <begin position="21"/>
        <end position="44"/>
    </location>
</feature>
<keyword evidence="3" id="KW-1003">Cell membrane</keyword>
<dbReference type="InterPro" id="IPR003688">
    <property type="entry name" value="TraG/VirD4"/>
</dbReference>
<dbReference type="Proteomes" id="UP000472755">
    <property type="component" value="Unassembled WGS sequence"/>
</dbReference>
<feature type="compositionally biased region" description="Basic and acidic residues" evidence="7">
    <location>
        <begin position="690"/>
        <end position="702"/>
    </location>
</feature>
<protein>
    <submittedName>
        <fullName evidence="9">TraM recognition domain-containing protein</fullName>
    </submittedName>
</protein>
<dbReference type="AlphaFoldDB" id="A0A6L6LX37"/>
<evidence type="ECO:0000256" key="2">
    <source>
        <dbReference type="ARBA" id="ARBA00008806"/>
    </source>
</evidence>
<dbReference type="SUPFAM" id="SSF52540">
    <property type="entry name" value="P-loop containing nucleoside triphosphate hydrolases"/>
    <property type="match status" value="1"/>
</dbReference>
<feature type="transmembrane region" description="Helical" evidence="8">
    <location>
        <begin position="64"/>
        <end position="84"/>
    </location>
</feature>
<dbReference type="InterPro" id="IPR027417">
    <property type="entry name" value="P-loop_NTPase"/>
</dbReference>
<evidence type="ECO:0000256" key="6">
    <source>
        <dbReference type="ARBA" id="ARBA00023136"/>
    </source>
</evidence>
<comment type="similarity">
    <text evidence="2">Belongs to the VirD4/TraG family.</text>
</comment>
<dbReference type="RefSeq" id="WP_155202332.1">
    <property type="nucleotide sequence ID" value="NZ_WMZN01000044.1"/>
</dbReference>
<dbReference type="Gene3D" id="3.40.50.300">
    <property type="entry name" value="P-loop containing nucleotide triphosphate hydrolases"/>
    <property type="match status" value="2"/>
</dbReference>
<dbReference type="NCBIfam" id="NF045973">
    <property type="entry name" value="conju_CD1115"/>
    <property type="match status" value="1"/>
</dbReference>
<evidence type="ECO:0000256" key="1">
    <source>
        <dbReference type="ARBA" id="ARBA00004651"/>
    </source>
</evidence>
<evidence type="ECO:0000256" key="8">
    <source>
        <dbReference type="SAM" id="Phobius"/>
    </source>
</evidence>
<evidence type="ECO:0000313" key="10">
    <source>
        <dbReference type="Proteomes" id="UP000472755"/>
    </source>
</evidence>
<dbReference type="Pfam" id="PF02534">
    <property type="entry name" value="T4SS-DNA_transf"/>
    <property type="match status" value="2"/>
</dbReference>
<proteinExistence type="inferred from homology"/>
<feature type="compositionally biased region" description="Basic and acidic residues" evidence="7">
    <location>
        <begin position="713"/>
        <end position="723"/>
    </location>
</feature>
<organism evidence="9 10">
    <name type="scientific">Ruthenibacterium lactatiformans</name>
    <dbReference type="NCBI Taxonomy" id="1550024"/>
    <lineage>
        <taxon>Bacteria</taxon>
        <taxon>Bacillati</taxon>
        <taxon>Bacillota</taxon>
        <taxon>Clostridia</taxon>
        <taxon>Eubacteriales</taxon>
        <taxon>Oscillospiraceae</taxon>
        <taxon>Ruthenibacterium</taxon>
    </lineage>
</organism>
<sequence length="730" mass="81867">MNKNKITALKEKIGSMSKFQRMALCYGAFFIVSGIAMAKIVAVLCGEFSTASYPRALLLSFTSAPGLLLNAVFAAIVLFILTLVSKRNNDLFGTKTEDERGVAISTEGTYGTSEWMDKEEAKQVYEVCPVEDAGGTILGQFTQDGEEIVALPYKKRANRNLILIGPPGSGKSFGYVRTAIFQSVKREESIVITDPKGEIHNDMRKFLEAHGYVVKVFNLVNLKKSDAWDCVREIYDPRTGDIDEQRVVVFCETIMRNTSAGDDDEFWGSGEKNLFKVAVLYTAFMREQALQRLYERHAKELLGKLPYVEDEDRRRICSLMEDKETEMVDRRRMVAELAKRVLGADDLAEQYICSFEQDAPTCNVSDIYFSLLHKDLNAWENCFKVVPLDHPAASAWAIFKGSGDRVQPGFITGLSQRLQLFQMRDVRRIVCNDDIRLEEIGARKTALFLVISDDNASMQTLSSLMFSFLLKDLKEAYDYVNGEGRIPVNIIADEAANTGVWPQFEKTIAAARSREIGISIILQSLPQLSLLYGKDIAEIIIGCCNTILVLGCNDEYTAKYISNLSGVATIRAKSVKDTRSNALGFRQPIQGYSLSEGDGKRNLLNPDEVRMLKEDEILVYSNGRHMLKAKRFGYIDHPFASDPSFVPTSWSELPDAREKYQLTESLDAFSVGDVQNMSETNREIAYNRQIETRAPEKPDKSKSKSGAYIPAEGKPDAKKEKLQNKFKAGM</sequence>
<dbReference type="CDD" id="cd01127">
    <property type="entry name" value="TrwB_TraG_TraD_VirD4"/>
    <property type="match status" value="2"/>
</dbReference>